<proteinExistence type="predicted"/>
<reference evidence="1" key="1">
    <citation type="submission" date="2020-03" db="EMBL/GenBank/DDBJ databases">
        <title>Castanea mollissima Vanexum genome sequencing.</title>
        <authorList>
            <person name="Staton M."/>
        </authorList>
    </citation>
    <scope>NUCLEOTIDE SEQUENCE</scope>
    <source>
        <tissue evidence="1">Leaf</tissue>
    </source>
</reference>
<name>A0A8J4VR75_9ROSI</name>
<evidence type="ECO:0000313" key="1">
    <source>
        <dbReference type="EMBL" id="KAF3969778.1"/>
    </source>
</evidence>
<gene>
    <name evidence="1" type="ORF">CMV_006460</name>
</gene>
<organism evidence="1 2">
    <name type="scientific">Castanea mollissima</name>
    <name type="common">Chinese chestnut</name>
    <dbReference type="NCBI Taxonomy" id="60419"/>
    <lineage>
        <taxon>Eukaryota</taxon>
        <taxon>Viridiplantae</taxon>
        <taxon>Streptophyta</taxon>
        <taxon>Embryophyta</taxon>
        <taxon>Tracheophyta</taxon>
        <taxon>Spermatophyta</taxon>
        <taxon>Magnoliopsida</taxon>
        <taxon>eudicotyledons</taxon>
        <taxon>Gunneridae</taxon>
        <taxon>Pentapetalae</taxon>
        <taxon>rosids</taxon>
        <taxon>fabids</taxon>
        <taxon>Fagales</taxon>
        <taxon>Fagaceae</taxon>
        <taxon>Castanea</taxon>
    </lineage>
</organism>
<protein>
    <submittedName>
        <fullName evidence="1">Uncharacterized protein</fullName>
    </submittedName>
</protein>
<dbReference type="EMBL" id="JRKL02000610">
    <property type="protein sequence ID" value="KAF3969778.1"/>
    <property type="molecule type" value="Genomic_DNA"/>
</dbReference>
<evidence type="ECO:0000313" key="2">
    <source>
        <dbReference type="Proteomes" id="UP000737018"/>
    </source>
</evidence>
<dbReference type="Proteomes" id="UP000737018">
    <property type="component" value="Unassembled WGS sequence"/>
</dbReference>
<keyword evidence="2" id="KW-1185">Reference proteome</keyword>
<dbReference type="AlphaFoldDB" id="A0A8J4VR75"/>
<dbReference type="OrthoDB" id="10607042at2759"/>
<sequence length="126" mass="14824">MCCLDLSFGHESHAHNCDHGHHHDHHHHHHHHHEEELLASKMLPEELAEEEDMRLYGFSFEHDHILDRFPASDLSALGILLANMLNKLRNFILIWLYRSGNVIDWIFAHNACKVDELYTIVVLARR</sequence>
<accession>A0A8J4VR75</accession>
<comment type="caution">
    <text evidence="1">The sequence shown here is derived from an EMBL/GenBank/DDBJ whole genome shotgun (WGS) entry which is preliminary data.</text>
</comment>